<keyword evidence="1" id="KW-0812">Transmembrane</keyword>
<dbReference type="NCBIfam" id="TIGR00304">
    <property type="entry name" value="TIGR00304 family membrane protein"/>
    <property type="match status" value="1"/>
</dbReference>
<organism evidence="2 3">
    <name type="scientific">Archaeoglobus veneficus (strain DSM 11195 / SNP6)</name>
    <dbReference type="NCBI Taxonomy" id="693661"/>
    <lineage>
        <taxon>Archaea</taxon>
        <taxon>Methanobacteriati</taxon>
        <taxon>Methanobacteriota</taxon>
        <taxon>Archaeoglobi</taxon>
        <taxon>Archaeoglobales</taxon>
        <taxon>Archaeoglobaceae</taxon>
        <taxon>Archaeoglobus</taxon>
    </lineage>
</organism>
<accession>F2KPE0</accession>
<dbReference type="GeneID" id="10393432"/>
<feature type="transmembrane region" description="Helical" evidence="1">
    <location>
        <begin position="88"/>
        <end position="110"/>
    </location>
</feature>
<proteinExistence type="predicted"/>
<keyword evidence="1" id="KW-1133">Transmembrane helix</keyword>
<name>F2KPE0_ARCVS</name>
<evidence type="ECO:0000313" key="3">
    <source>
        <dbReference type="Proteomes" id="UP000008136"/>
    </source>
</evidence>
<evidence type="ECO:0000256" key="1">
    <source>
        <dbReference type="SAM" id="Phobius"/>
    </source>
</evidence>
<protein>
    <recommendedName>
        <fullName evidence="4">TIGR00304 family protein</fullName>
    </recommendedName>
</protein>
<evidence type="ECO:0008006" key="4">
    <source>
        <dbReference type="Google" id="ProtNLM"/>
    </source>
</evidence>
<dbReference type="RefSeq" id="WP_013683045.1">
    <property type="nucleotide sequence ID" value="NC_015320.1"/>
</dbReference>
<dbReference type="HOGENOM" id="CLU_149108_0_0_2"/>
<dbReference type="Pfam" id="PF01998">
    <property type="entry name" value="DUF131"/>
    <property type="match status" value="1"/>
</dbReference>
<evidence type="ECO:0000313" key="2">
    <source>
        <dbReference type="EMBL" id="AEA46371.1"/>
    </source>
</evidence>
<dbReference type="STRING" id="693661.Arcve_0338"/>
<dbReference type="Proteomes" id="UP000008136">
    <property type="component" value="Chromosome"/>
</dbReference>
<dbReference type="EMBL" id="CP002588">
    <property type="protein sequence ID" value="AEA46371.1"/>
    <property type="molecule type" value="Genomic_DNA"/>
</dbReference>
<gene>
    <name evidence="2" type="ordered locus">Arcve_0338</name>
</gene>
<dbReference type="eggNOG" id="arCOG02717">
    <property type="taxonomic scope" value="Archaea"/>
</dbReference>
<keyword evidence="1" id="KW-0472">Membrane</keyword>
<dbReference type="KEGG" id="ave:Arcve_0338"/>
<reference evidence="2 3" key="1">
    <citation type="submission" date="2011-03" db="EMBL/GenBank/DDBJ databases">
        <title>The complete genome of Archaeoglobus veneficus SNP6.</title>
        <authorList>
            <consortium name="US DOE Joint Genome Institute (JGI-PGF)"/>
            <person name="Lucas S."/>
            <person name="Copeland A."/>
            <person name="Lapidus A."/>
            <person name="Bruce D."/>
            <person name="Goodwin L."/>
            <person name="Pitluck S."/>
            <person name="Kyrpides N."/>
            <person name="Mavromatis K."/>
            <person name="Pagani I."/>
            <person name="Ivanova N."/>
            <person name="Mikhailova N."/>
            <person name="Lu M."/>
            <person name="Detter J.C."/>
            <person name="Tapia R."/>
            <person name="Han C."/>
            <person name="Land M."/>
            <person name="Hauser L."/>
            <person name="Markowitz V."/>
            <person name="Cheng J.-F."/>
            <person name="Hugenholtz P."/>
            <person name="Woyke T."/>
            <person name="Wu D."/>
            <person name="Spring S."/>
            <person name="Brambilla E."/>
            <person name="Klenk H.-P."/>
            <person name="Eisen J.A."/>
        </authorList>
    </citation>
    <scope>NUCLEOTIDE SEQUENCE [LARGE SCALE GENOMIC DNA]</scope>
    <source>
        <strain>SNP6</strain>
    </source>
</reference>
<dbReference type="InterPro" id="IPR002849">
    <property type="entry name" value="DUF131"/>
</dbReference>
<sequence>MLEIVAVALILLGLYMVFRGLTESYEPPTPYEWEDVDRRRQEIEEDEWEGWKEWEKHDREREGRKIDVKGGGVILIGPIPIVFGESRFAVYALILAIVLMLLSILFMIMATQGVSV</sequence>
<dbReference type="AlphaFoldDB" id="F2KPE0"/>
<keyword evidence="3" id="KW-1185">Reference proteome</keyword>